<feature type="region of interest" description="Disordered" evidence="1">
    <location>
        <begin position="72"/>
        <end position="96"/>
    </location>
</feature>
<keyword evidence="3" id="KW-1185">Reference proteome</keyword>
<organism evidence="2 3">
    <name type="scientific">Sphaerosporella brunnea</name>
    <dbReference type="NCBI Taxonomy" id="1250544"/>
    <lineage>
        <taxon>Eukaryota</taxon>
        <taxon>Fungi</taxon>
        <taxon>Dikarya</taxon>
        <taxon>Ascomycota</taxon>
        <taxon>Pezizomycotina</taxon>
        <taxon>Pezizomycetes</taxon>
        <taxon>Pezizales</taxon>
        <taxon>Pyronemataceae</taxon>
        <taxon>Sphaerosporella</taxon>
    </lineage>
</organism>
<accession>A0A5J5F1W1</accession>
<dbReference type="EMBL" id="VXIS01000056">
    <property type="protein sequence ID" value="KAA8909557.1"/>
    <property type="molecule type" value="Genomic_DNA"/>
</dbReference>
<evidence type="ECO:0000313" key="2">
    <source>
        <dbReference type="EMBL" id="KAA8909557.1"/>
    </source>
</evidence>
<proteinExistence type="predicted"/>
<comment type="caution">
    <text evidence="2">The sequence shown here is derived from an EMBL/GenBank/DDBJ whole genome shotgun (WGS) entry which is preliminary data.</text>
</comment>
<dbReference type="Proteomes" id="UP000326924">
    <property type="component" value="Unassembled WGS sequence"/>
</dbReference>
<feature type="region of interest" description="Disordered" evidence="1">
    <location>
        <begin position="135"/>
        <end position="223"/>
    </location>
</feature>
<feature type="compositionally biased region" description="Low complexity" evidence="1">
    <location>
        <begin position="149"/>
        <end position="159"/>
    </location>
</feature>
<reference evidence="2 3" key="1">
    <citation type="submission" date="2019-09" db="EMBL/GenBank/DDBJ databases">
        <title>Draft genome of the ectomycorrhizal ascomycete Sphaerosporella brunnea.</title>
        <authorList>
            <consortium name="DOE Joint Genome Institute"/>
            <person name="Benucci G.M."/>
            <person name="Marozzi G."/>
            <person name="Antonielli L."/>
            <person name="Sanchez S."/>
            <person name="Marco P."/>
            <person name="Wang X."/>
            <person name="Falini L.B."/>
            <person name="Barry K."/>
            <person name="Haridas S."/>
            <person name="Lipzen A."/>
            <person name="Labutti K."/>
            <person name="Grigoriev I.V."/>
            <person name="Murat C."/>
            <person name="Martin F."/>
            <person name="Albertini E."/>
            <person name="Donnini D."/>
            <person name="Bonito G."/>
        </authorList>
    </citation>
    <scope>NUCLEOTIDE SEQUENCE [LARGE SCALE GENOMIC DNA]</scope>
    <source>
        <strain evidence="2 3">Sb_GMNB300</strain>
    </source>
</reference>
<feature type="compositionally biased region" description="Basic residues" evidence="1">
    <location>
        <begin position="198"/>
        <end position="214"/>
    </location>
</feature>
<protein>
    <submittedName>
        <fullName evidence="2">Uncharacterized protein</fullName>
    </submittedName>
</protein>
<name>A0A5J5F1W1_9PEZI</name>
<feature type="region of interest" description="Disordered" evidence="1">
    <location>
        <begin position="435"/>
        <end position="501"/>
    </location>
</feature>
<feature type="compositionally biased region" description="Gly residues" evidence="1">
    <location>
        <begin position="137"/>
        <end position="148"/>
    </location>
</feature>
<evidence type="ECO:0000256" key="1">
    <source>
        <dbReference type="SAM" id="MobiDB-lite"/>
    </source>
</evidence>
<feature type="compositionally biased region" description="Basic and acidic residues" evidence="1">
    <location>
        <begin position="435"/>
        <end position="444"/>
    </location>
</feature>
<dbReference type="InParanoid" id="A0A5J5F1W1"/>
<feature type="compositionally biased region" description="Basic and acidic residues" evidence="1">
    <location>
        <begin position="185"/>
        <end position="197"/>
    </location>
</feature>
<sequence length="501" mass="53733">MARHFQRAPPSAADLEAALVLQEKSRQLVAAQAAASVSRGANPRAAYETPKAADITAVEFTPVIITAAESTTSTSANPFPRGARPRKVSVSTASSGGRDKMIEEVLGIYPAENKLPPGRSAADEFVTALAKRFRFGKTGGGGGGGGGEETCTGAEGETTSIPPPPLSGEKYEAPLPPPPPAAVHLHPEPYTEREHLRPQPRNKARSKSRGRKRNKELPAELSLAPRPSSEIVYSTMPLPAVPPSPLPSTLLHGRTPSPASSELTLSLNYGIDIAEWAESVFPAPPRSAASDMRSVSSGSGMYSSLRSGSISTRRDSVFTVEKPPASPSLASLKLPLSPVTSRLLDTSFYDHEEDDDAETLHLPDTLDELIGPIPELGEPKDCHYADTGSVSALDEAIEAMLAKRRVLLLAQTRAAAAAEKSQDLDREIEEYFRQRREEQQRERQAALGSEQEQQEEDLKTQQQQQQQNGHSRKADRRKGFVAGKVPRATGGLSLPGGNGWS</sequence>
<gene>
    <name evidence="2" type="ORF">FN846DRAFT_942130</name>
</gene>
<evidence type="ECO:0000313" key="3">
    <source>
        <dbReference type="Proteomes" id="UP000326924"/>
    </source>
</evidence>
<dbReference type="AlphaFoldDB" id="A0A5J5F1W1"/>